<evidence type="ECO:0000313" key="1">
    <source>
        <dbReference type="EMBL" id="KAJ1130930.1"/>
    </source>
</evidence>
<reference evidence="1" key="1">
    <citation type="journal article" date="2022" name="bioRxiv">
        <title>Sequencing and chromosome-scale assembly of the giantPleurodeles waltlgenome.</title>
        <authorList>
            <person name="Brown T."/>
            <person name="Elewa A."/>
            <person name="Iarovenko S."/>
            <person name="Subramanian E."/>
            <person name="Araus A.J."/>
            <person name="Petzold A."/>
            <person name="Susuki M."/>
            <person name="Suzuki K.-i.T."/>
            <person name="Hayashi T."/>
            <person name="Toyoda A."/>
            <person name="Oliveira C."/>
            <person name="Osipova E."/>
            <person name="Leigh N.D."/>
            <person name="Simon A."/>
            <person name="Yun M.H."/>
        </authorList>
    </citation>
    <scope>NUCLEOTIDE SEQUENCE</scope>
    <source>
        <strain evidence="1">20211129_DDA</strain>
        <tissue evidence="1">Liver</tissue>
    </source>
</reference>
<gene>
    <name evidence="1" type="ORF">NDU88_009274</name>
</gene>
<evidence type="ECO:0000313" key="2">
    <source>
        <dbReference type="Proteomes" id="UP001066276"/>
    </source>
</evidence>
<dbReference type="EMBL" id="JANPWB010000011">
    <property type="protein sequence ID" value="KAJ1130930.1"/>
    <property type="molecule type" value="Genomic_DNA"/>
</dbReference>
<accession>A0AAV7PVE9</accession>
<dbReference type="Proteomes" id="UP001066276">
    <property type="component" value="Chromosome 7"/>
</dbReference>
<name>A0AAV7PVE9_PLEWA</name>
<proteinExistence type="predicted"/>
<sequence length="73" mass="8218">MKKSAGACTQRSAVNRTCALLSASADCSRWRNNVLALSGARWKERRERECETKVTVGQEGLAFKLIKLKYNQE</sequence>
<keyword evidence="2" id="KW-1185">Reference proteome</keyword>
<protein>
    <submittedName>
        <fullName evidence="1">Uncharacterized protein</fullName>
    </submittedName>
</protein>
<comment type="caution">
    <text evidence="1">The sequence shown here is derived from an EMBL/GenBank/DDBJ whole genome shotgun (WGS) entry which is preliminary data.</text>
</comment>
<organism evidence="1 2">
    <name type="scientific">Pleurodeles waltl</name>
    <name type="common">Iberian ribbed newt</name>
    <dbReference type="NCBI Taxonomy" id="8319"/>
    <lineage>
        <taxon>Eukaryota</taxon>
        <taxon>Metazoa</taxon>
        <taxon>Chordata</taxon>
        <taxon>Craniata</taxon>
        <taxon>Vertebrata</taxon>
        <taxon>Euteleostomi</taxon>
        <taxon>Amphibia</taxon>
        <taxon>Batrachia</taxon>
        <taxon>Caudata</taxon>
        <taxon>Salamandroidea</taxon>
        <taxon>Salamandridae</taxon>
        <taxon>Pleurodelinae</taxon>
        <taxon>Pleurodeles</taxon>
    </lineage>
</organism>
<dbReference type="AlphaFoldDB" id="A0AAV7PVE9"/>